<evidence type="ECO:0000313" key="3">
    <source>
        <dbReference type="Proteomes" id="UP000177169"/>
    </source>
</evidence>
<keyword evidence="1" id="KW-0472">Membrane</keyword>
<dbReference type="Proteomes" id="UP000177169">
    <property type="component" value="Unassembled WGS sequence"/>
</dbReference>
<protein>
    <recommendedName>
        <fullName evidence="4">DUF4900 domain-containing protein</fullName>
    </recommendedName>
</protein>
<evidence type="ECO:0000256" key="1">
    <source>
        <dbReference type="SAM" id="Phobius"/>
    </source>
</evidence>
<dbReference type="STRING" id="1802505.A3D01_03720"/>
<dbReference type="AlphaFoldDB" id="A0A1F7Z2Z4"/>
<evidence type="ECO:0008006" key="4">
    <source>
        <dbReference type="Google" id="ProtNLM"/>
    </source>
</evidence>
<keyword evidence="1" id="KW-0812">Transmembrane</keyword>
<evidence type="ECO:0000313" key="2">
    <source>
        <dbReference type="EMBL" id="OGM34013.1"/>
    </source>
</evidence>
<sequence length="473" mass="52114">MILEKQRGTITPALLIIASAFIIIIYGLLFILSLQFDYSHRQVASDRALQIAEAGINYYRWHLDSDPLDFTDGTGGAPGPYEHDYVDPQGSSIGKYSLVIDPPTESNPVVTITSTGWTNQYPKVKRKLQIKYGQISLTRFAFLHNSNVWFGDDVTINGPVFSNGGIRQDGHNTSTIESSKVTYTCGEESGCKPDKDGVYPTKDGVWGNGELDELWSWGVTPIDFDSIKVDFNEMRTASQGSSGIYLGPSANQGYHLTFADDGTVSVYEVTGVNTIKGYSLEYGCENLAQEITNEVAAGTYSLADKNIIFAENNVWVEGVVKGEVSVIAAVYPLGSSNPTIWIAQNITYLDKDGSNKLGLISEKDIVFGRDVPDYFKINGALLAQNGRTIRHHYGYQGCRSVGHDKIKNEFEFYGSLISNQRSYWNFSSGGGNPASGFTKSILNYDPTLYSDPPPYFPSTGGYQFISWNEIKSN</sequence>
<comment type="caution">
    <text evidence="2">The sequence shown here is derived from an EMBL/GenBank/DDBJ whole genome shotgun (WGS) entry which is preliminary data.</text>
</comment>
<feature type="transmembrane region" description="Helical" evidence="1">
    <location>
        <begin position="12"/>
        <end position="32"/>
    </location>
</feature>
<keyword evidence="1" id="KW-1133">Transmembrane helix</keyword>
<gene>
    <name evidence="2" type="ORF">A3D01_03720</name>
</gene>
<reference evidence="2 3" key="1">
    <citation type="journal article" date="2016" name="Nat. Commun.">
        <title>Thousands of microbial genomes shed light on interconnected biogeochemical processes in an aquifer system.</title>
        <authorList>
            <person name="Anantharaman K."/>
            <person name="Brown C.T."/>
            <person name="Hug L.A."/>
            <person name="Sharon I."/>
            <person name="Castelle C.J."/>
            <person name="Probst A.J."/>
            <person name="Thomas B.C."/>
            <person name="Singh A."/>
            <person name="Wilkins M.J."/>
            <person name="Karaoz U."/>
            <person name="Brodie E.L."/>
            <person name="Williams K.H."/>
            <person name="Hubbard S.S."/>
            <person name="Banfield J.F."/>
        </authorList>
    </citation>
    <scope>NUCLEOTIDE SEQUENCE [LARGE SCALE GENOMIC DNA]</scope>
</reference>
<accession>A0A1F7Z2Z4</accession>
<dbReference type="EMBL" id="MGGR01000010">
    <property type="protein sequence ID" value="OGM34013.1"/>
    <property type="molecule type" value="Genomic_DNA"/>
</dbReference>
<organism evidence="2 3">
    <name type="scientific">Candidatus Woesebacteria bacterium RIFCSPHIGHO2_02_FULL_39_13</name>
    <dbReference type="NCBI Taxonomy" id="1802505"/>
    <lineage>
        <taxon>Bacteria</taxon>
        <taxon>Candidatus Woeseibacteriota</taxon>
    </lineage>
</organism>
<proteinExistence type="predicted"/>
<name>A0A1F7Z2Z4_9BACT</name>